<evidence type="ECO:0000256" key="2">
    <source>
        <dbReference type="ARBA" id="ARBA00008420"/>
    </source>
</evidence>
<comment type="caution">
    <text evidence="12">The sequence shown here is derived from an EMBL/GenBank/DDBJ whole genome shotgun (WGS) entry which is preliminary data.</text>
</comment>
<evidence type="ECO:0000256" key="7">
    <source>
        <dbReference type="ARBA" id="ARBA00022840"/>
    </source>
</evidence>
<evidence type="ECO:0000256" key="1">
    <source>
        <dbReference type="ARBA" id="ARBA00004761"/>
    </source>
</evidence>
<dbReference type="EC" id="2.7.1.12" evidence="3 10"/>
<dbReference type="GO" id="GO:0046316">
    <property type="term" value="F:gluconokinase activity"/>
    <property type="evidence" value="ECO:0007669"/>
    <property type="project" value="UniProtKB-EC"/>
</dbReference>
<dbReference type="GO" id="GO:0019521">
    <property type="term" value="P:D-gluconate metabolic process"/>
    <property type="evidence" value="ECO:0007669"/>
    <property type="project" value="UniProtKB-KW"/>
</dbReference>
<comment type="pathway">
    <text evidence="1">Carbohydrate acid metabolism.</text>
</comment>
<feature type="region of interest" description="Disordered" evidence="11">
    <location>
        <begin position="192"/>
        <end position="211"/>
    </location>
</feature>
<evidence type="ECO:0000256" key="4">
    <source>
        <dbReference type="ARBA" id="ARBA00022679"/>
    </source>
</evidence>
<evidence type="ECO:0000313" key="13">
    <source>
        <dbReference type="Proteomes" id="UP000253094"/>
    </source>
</evidence>
<dbReference type="CDD" id="cd02021">
    <property type="entry name" value="GntK"/>
    <property type="match status" value="1"/>
</dbReference>
<dbReference type="AlphaFoldDB" id="A0A367FB04"/>
<dbReference type="Pfam" id="PF01202">
    <property type="entry name" value="SKI"/>
    <property type="match status" value="1"/>
</dbReference>
<dbReference type="Gene3D" id="3.40.50.300">
    <property type="entry name" value="P-loop containing nucleotide triphosphate hydrolases"/>
    <property type="match status" value="1"/>
</dbReference>
<comment type="catalytic activity">
    <reaction evidence="9 10">
        <text>D-gluconate + ATP = 6-phospho-D-gluconate + ADP + H(+)</text>
        <dbReference type="Rhea" id="RHEA:19433"/>
        <dbReference type="ChEBI" id="CHEBI:15378"/>
        <dbReference type="ChEBI" id="CHEBI:18391"/>
        <dbReference type="ChEBI" id="CHEBI:30616"/>
        <dbReference type="ChEBI" id="CHEBI:58759"/>
        <dbReference type="ChEBI" id="CHEBI:456216"/>
        <dbReference type="EC" id="2.7.1.12"/>
    </reaction>
</comment>
<evidence type="ECO:0000256" key="6">
    <source>
        <dbReference type="ARBA" id="ARBA00022777"/>
    </source>
</evidence>
<dbReference type="PANTHER" id="PTHR43442">
    <property type="entry name" value="GLUCONOKINASE-RELATED"/>
    <property type="match status" value="1"/>
</dbReference>
<feature type="compositionally biased region" description="Pro residues" evidence="11">
    <location>
        <begin position="1"/>
        <end position="22"/>
    </location>
</feature>
<dbReference type="GO" id="GO:0005524">
    <property type="term" value="F:ATP binding"/>
    <property type="evidence" value="ECO:0007669"/>
    <property type="project" value="UniProtKB-KW"/>
</dbReference>
<dbReference type="OrthoDB" id="9795716at2"/>
<dbReference type="SUPFAM" id="SSF52540">
    <property type="entry name" value="P-loop containing nucleoside triphosphate hydrolases"/>
    <property type="match status" value="1"/>
</dbReference>
<gene>
    <name evidence="12" type="ORF">DQ384_28745</name>
</gene>
<sequence length="211" mass="21656">MTSVDPPTPPPASAPSGSPTPPGGGGQTSAAPLLVVMGVTGSGKTTVGVALGRRLRVPFADADDFHSPAGIAKMSKGVALTDADRLPWLRAIGGWLAAHDAGGGVVSCSALKRSYRDVLRAAAPRVGFVHLDGDQEEVRRRVAGRRGHFMPASLVDSQFAALEPLGPGERGIVLDLRRGVEELVEDCLAAVSPARGGPGPSLPPPGDRRAR</sequence>
<dbReference type="NCBIfam" id="TIGR01313">
    <property type="entry name" value="therm_gnt_kin"/>
    <property type="match status" value="1"/>
</dbReference>
<evidence type="ECO:0000256" key="5">
    <source>
        <dbReference type="ARBA" id="ARBA00022741"/>
    </source>
</evidence>
<dbReference type="Proteomes" id="UP000253094">
    <property type="component" value="Unassembled WGS sequence"/>
</dbReference>
<reference evidence="12 13" key="1">
    <citation type="submission" date="2018-06" db="EMBL/GenBank/DDBJ databases">
        <title>Sphaerisporangium craniellae sp. nov., isolated from a marine sponge in the South China Sea.</title>
        <authorList>
            <person name="Li L."/>
        </authorList>
    </citation>
    <scope>NUCLEOTIDE SEQUENCE [LARGE SCALE GENOMIC DNA]</scope>
    <source>
        <strain evidence="12 13">CCTCC AA 208026</strain>
    </source>
</reference>
<keyword evidence="13" id="KW-1185">Reference proteome</keyword>
<proteinExistence type="inferred from homology"/>
<keyword evidence="4 10" id="KW-0808">Transferase</keyword>
<keyword evidence="5 10" id="KW-0547">Nucleotide-binding</keyword>
<keyword evidence="7 10" id="KW-0067">ATP-binding</keyword>
<keyword evidence="6 10" id="KW-0418">Kinase</keyword>
<keyword evidence="8" id="KW-0311">Gluconate utilization</keyword>
<dbReference type="GO" id="GO:0005737">
    <property type="term" value="C:cytoplasm"/>
    <property type="evidence" value="ECO:0007669"/>
    <property type="project" value="TreeGrafter"/>
</dbReference>
<evidence type="ECO:0000256" key="3">
    <source>
        <dbReference type="ARBA" id="ARBA00012054"/>
    </source>
</evidence>
<dbReference type="InterPro" id="IPR006001">
    <property type="entry name" value="Therm_gnt_kin"/>
</dbReference>
<dbReference type="PANTHER" id="PTHR43442:SF3">
    <property type="entry name" value="GLUCONOKINASE-RELATED"/>
    <property type="match status" value="1"/>
</dbReference>
<name>A0A367FB04_9ACTN</name>
<protein>
    <recommendedName>
        <fullName evidence="3 10">Gluconokinase</fullName>
        <ecNumber evidence="3 10">2.7.1.12</ecNumber>
    </recommendedName>
</protein>
<comment type="similarity">
    <text evidence="2 10">Belongs to the gluconokinase GntK/GntV family.</text>
</comment>
<evidence type="ECO:0000256" key="9">
    <source>
        <dbReference type="ARBA" id="ARBA00048090"/>
    </source>
</evidence>
<organism evidence="12 13">
    <name type="scientific">Sphaerisporangium album</name>
    <dbReference type="NCBI Taxonomy" id="509200"/>
    <lineage>
        <taxon>Bacteria</taxon>
        <taxon>Bacillati</taxon>
        <taxon>Actinomycetota</taxon>
        <taxon>Actinomycetes</taxon>
        <taxon>Streptosporangiales</taxon>
        <taxon>Streptosporangiaceae</taxon>
        <taxon>Sphaerisporangium</taxon>
    </lineage>
</organism>
<dbReference type="InterPro" id="IPR031322">
    <property type="entry name" value="Shikimate/glucono_kinase"/>
</dbReference>
<evidence type="ECO:0000313" key="12">
    <source>
        <dbReference type="EMBL" id="RCG26867.1"/>
    </source>
</evidence>
<evidence type="ECO:0000256" key="11">
    <source>
        <dbReference type="SAM" id="MobiDB-lite"/>
    </source>
</evidence>
<evidence type="ECO:0000256" key="8">
    <source>
        <dbReference type="ARBA" id="ARBA00023064"/>
    </source>
</evidence>
<dbReference type="InterPro" id="IPR027417">
    <property type="entry name" value="P-loop_NTPase"/>
</dbReference>
<dbReference type="FunFam" id="3.40.50.300:FF:000522">
    <property type="entry name" value="Gluconokinase"/>
    <property type="match status" value="1"/>
</dbReference>
<dbReference type="EMBL" id="QOIL01000018">
    <property type="protein sequence ID" value="RCG26867.1"/>
    <property type="molecule type" value="Genomic_DNA"/>
</dbReference>
<evidence type="ECO:0000256" key="10">
    <source>
        <dbReference type="RuleBase" id="RU363066"/>
    </source>
</evidence>
<feature type="region of interest" description="Disordered" evidence="11">
    <location>
        <begin position="1"/>
        <end position="30"/>
    </location>
</feature>
<accession>A0A367FB04</accession>